<dbReference type="Proteomes" id="UP000198211">
    <property type="component" value="Unassembled WGS sequence"/>
</dbReference>
<dbReference type="SUPFAM" id="SSF57959">
    <property type="entry name" value="Leucine zipper domain"/>
    <property type="match status" value="1"/>
</dbReference>
<sequence length="248" mass="28484">MSPVRREQCRVNQAKYRKKQQQYAQDLDHRVQLLQDELHYMETKRLNILRNSATEQTVWIVATDYFRHFGEGYRPPSFTIEGTPQHMQLDFLKETMASDVTDGIVCGVKELLERWRLFSLFHGDVNVHLNNLEKRAGGSLLANTTTSITITENTLHHLYPHLVCSTENDDDVGELSPLALKLLNQRLIVRGSVWFGWDEATARVSRLETKIDMLAAMFKLVDNVEDVARVFDGALITTEGAICDRHRS</sequence>
<evidence type="ECO:0000313" key="1">
    <source>
        <dbReference type="EMBL" id="OWY95846.1"/>
    </source>
</evidence>
<dbReference type="GO" id="GO:0003700">
    <property type="term" value="F:DNA-binding transcription factor activity"/>
    <property type="evidence" value="ECO:0007669"/>
    <property type="project" value="InterPro"/>
</dbReference>
<dbReference type="OrthoDB" id="127326at2759"/>
<dbReference type="EMBL" id="NBNE01012429">
    <property type="protein sequence ID" value="OWY95846.1"/>
    <property type="molecule type" value="Genomic_DNA"/>
</dbReference>
<accession>A0A225UTH5</accession>
<protein>
    <recommendedName>
        <fullName evidence="3">Bzip transcription factor</fullName>
    </recommendedName>
</protein>
<dbReference type="CDD" id="cd14686">
    <property type="entry name" value="bZIP"/>
    <property type="match status" value="1"/>
</dbReference>
<comment type="caution">
    <text evidence="1">The sequence shown here is derived from an EMBL/GenBank/DDBJ whole genome shotgun (WGS) entry which is preliminary data.</text>
</comment>
<keyword evidence="2" id="KW-1185">Reference proteome</keyword>
<name>A0A225UTH5_9STRA</name>
<dbReference type="AlphaFoldDB" id="A0A225UTH5"/>
<reference evidence="2" key="1">
    <citation type="submission" date="2017-03" db="EMBL/GenBank/DDBJ databases">
        <title>Phytopthora megakarya and P. palmivora, two closely related causual agents of cacao black pod achieved similar genome size and gene model numbers by different mechanisms.</title>
        <authorList>
            <person name="Ali S."/>
            <person name="Shao J."/>
            <person name="Larry D.J."/>
            <person name="Kronmiller B."/>
            <person name="Shen D."/>
            <person name="Strem M.D."/>
            <person name="Melnick R.L."/>
            <person name="Guiltinan M.J."/>
            <person name="Tyler B.M."/>
            <person name="Meinhardt L.W."/>
            <person name="Bailey B.A."/>
        </authorList>
    </citation>
    <scope>NUCLEOTIDE SEQUENCE [LARGE SCALE GENOMIC DNA]</scope>
    <source>
        <strain evidence="2">zdho120</strain>
    </source>
</reference>
<dbReference type="InterPro" id="IPR046347">
    <property type="entry name" value="bZIP_sf"/>
</dbReference>
<gene>
    <name evidence="1" type="ORF">PHMEG_00034042</name>
</gene>
<evidence type="ECO:0000313" key="2">
    <source>
        <dbReference type="Proteomes" id="UP000198211"/>
    </source>
</evidence>
<evidence type="ECO:0008006" key="3">
    <source>
        <dbReference type="Google" id="ProtNLM"/>
    </source>
</evidence>
<organism evidence="1 2">
    <name type="scientific">Phytophthora megakarya</name>
    <dbReference type="NCBI Taxonomy" id="4795"/>
    <lineage>
        <taxon>Eukaryota</taxon>
        <taxon>Sar</taxon>
        <taxon>Stramenopiles</taxon>
        <taxon>Oomycota</taxon>
        <taxon>Peronosporomycetes</taxon>
        <taxon>Peronosporales</taxon>
        <taxon>Peronosporaceae</taxon>
        <taxon>Phytophthora</taxon>
    </lineage>
</organism>
<proteinExistence type="predicted"/>